<keyword evidence="12" id="KW-1185">Reference proteome</keyword>
<evidence type="ECO:0000313" key="11">
    <source>
        <dbReference type="EMBL" id="CCH59307.1"/>
    </source>
</evidence>
<dbReference type="FunCoup" id="I2GYV5">
    <property type="interactions" value="1175"/>
</dbReference>
<dbReference type="EMBL" id="HE806317">
    <property type="protein sequence ID" value="CCH59307.1"/>
    <property type="molecule type" value="Genomic_DNA"/>
</dbReference>
<dbReference type="Gene3D" id="1.20.1250.20">
    <property type="entry name" value="MFS general substrate transporter like domains"/>
    <property type="match status" value="1"/>
</dbReference>
<dbReference type="OrthoDB" id="8904098at2759"/>
<evidence type="ECO:0000256" key="5">
    <source>
        <dbReference type="ARBA" id="ARBA00022856"/>
    </source>
</evidence>
<dbReference type="InterPro" id="IPR036259">
    <property type="entry name" value="MFS_trans_sf"/>
</dbReference>
<evidence type="ECO:0000256" key="9">
    <source>
        <dbReference type="SAM" id="MobiDB-lite"/>
    </source>
</evidence>
<feature type="transmembrane region" description="Helical" evidence="10">
    <location>
        <begin position="133"/>
        <end position="152"/>
    </location>
</feature>
<evidence type="ECO:0000256" key="2">
    <source>
        <dbReference type="ARBA" id="ARBA00005982"/>
    </source>
</evidence>
<reference evidence="11 12" key="1">
    <citation type="journal article" date="2011" name="Proc. Natl. Acad. Sci. U.S.A.">
        <title>Evolutionary erosion of yeast sex chromosomes by mating-type switching accidents.</title>
        <authorList>
            <person name="Gordon J.L."/>
            <person name="Armisen D."/>
            <person name="Proux-Wera E."/>
            <person name="Oheigeartaigh S.S."/>
            <person name="Byrne K.P."/>
            <person name="Wolfe K.H."/>
        </authorList>
    </citation>
    <scope>NUCLEOTIDE SEQUENCE [LARGE SCALE GENOMIC DNA]</scope>
    <source>
        <strain evidence="12">ATCC 34711 / CBS 6284 / DSM 70876 / NBRC 10599 / NRRL Y-10934 / UCD 77-7</strain>
    </source>
</reference>
<dbReference type="Pfam" id="PF00854">
    <property type="entry name" value="PTR2"/>
    <property type="match status" value="1"/>
</dbReference>
<dbReference type="SUPFAM" id="SSF103473">
    <property type="entry name" value="MFS general substrate transporter"/>
    <property type="match status" value="1"/>
</dbReference>
<feature type="transmembrane region" description="Helical" evidence="10">
    <location>
        <begin position="356"/>
        <end position="373"/>
    </location>
</feature>
<dbReference type="PROSITE" id="PS01023">
    <property type="entry name" value="PTR2_2"/>
    <property type="match status" value="1"/>
</dbReference>
<feature type="transmembrane region" description="Helical" evidence="10">
    <location>
        <begin position="237"/>
        <end position="256"/>
    </location>
</feature>
<dbReference type="HOGENOM" id="CLU_004790_4_2_1"/>
<keyword evidence="5" id="KW-0571">Peptide transport</keyword>
<keyword evidence="3 8" id="KW-0813">Transport</keyword>
<keyword evidence="5" id="KW-0653">Protein transport</keyword>
<evidence type="ECO:0000256" key="10">
    <source>
        <dbReference type="SAM" id="Phobius"/>
    </source>
</evidence>
<dbReference type="InterPro" id="IPR018456">
    <property type="entry name" value="PTR2_symporter_CS"/>
</dbReference>
<evidence type="ECO:0000256" key="4">
    <source>
        <dbReference type="ARBA" id="ARBA00022692"/>
    </source>
</evidence>
<accession>I2GYV5</accession>
<gene>
    <name evidence="11" type="primary">TBLA0B04710</name>
    <name evidence="11" type="ORF">TBLA_0B04710</name>
</gene>
<feature type="compositionally biased region" description="Polar residues" evidence="9">
    <location>
        <begin position="1"/>
        <end position="10"/>
    </location>
</feature>
<dbReference type="FunFam" id="1.20.1250.20:FF:000085">
    <property type="entry name" value="MFS peptide transporter Ptr2"/>
    <property type="match status" value="1"/>
</dbReference>
<dbReference type="PANTHER" id="PTHR11654">
    <property type="entry name" value="OLIGOPEPTIDE TRANSPORTER-RELATED"/>
    <property type="match status" value="1"/>
</dbReference>
<feature type="transmembrane region" description="Helical" evidence="10">
    <location>
        <begin position="429"/>
        <end position="450"/>
    </location>
</feature>
<comment type="subcellular location">
    <subcellularLocation>
        <location evidence="1 8">Membrane</location>
        <topology evidence="1 8">Multi-pass membrane protein</topology>
    </subcellularLocation>
</comment>
<evidence type="ECO:0000256" key="8">
    <source>
        <dbReference type="RuleBase" id="RU003755"/>
    </source>
</evidence>
<comment type="similarity">
    <text evidence="2 8">Belongs to the major facilitator superfamily. Proton-dependent oligopeptide transporter (POT/PTR) (TC 2.A.17) family.</text>
</comment>
<evidence type="ECO:0008006" key="13">
    <source>
        <dbReference type="Google" id="ProtNLM"/>
    </source>
</evidence>
<evidence type="ECO:0000256" key="6">
    <source>
        <dbReference type="ARBA" id="ARBA00022989"/>
    </source>
</evidence>
<dbReference type="GeneID" id="14494186"/>
<dbReference type="KEGG" id="tbl:TBLA_0B04710"/>
<dbReference type="GO" id="GO:0071916">
    <property type="term" value="F:dipeptide transmembrane transporter activity"/>
    <property type="evidence" value="ECO:0007669"/>
    <property type="project" value="UniProtKB-ARBA"/>
</dbReference>
<feature type="compositionally biased region" description="Basic and acidic residues" evidence="9">
    <location>
        <begin position="11"/>
        <end position="22"/>
    </location>
</feature>
<protein>
    <recommendedName>
        <fullName evidence="13">Peptide transporter PTR2</fullName>
    </recommendedName>
</protein>
<feature type="transmembrane region" description="Helical" evidence="10">
    <location>
        <begin position="159"/>
        <end position="184"/>
    </location>
</feature>
<feature type="transmembrane region" description="Helical" evidence="10">
    <location>
        <begin position="508"/>
        <end position="530"/>
    </location>
</feature>
<keyword evidence="4 8" id="KW-0812">Transmembrane</keyword>
<feature type="transmembrane region" description="Helical" evidence="10">
    <location>
        <begin position="190"/>
        <end position="216"/>
    </location>
</feature>
<evidence type="ECO:0000256" key="7">
    <source>
        <dbReference type="ARBA" id="ARBA00023136"/>
    </source>
</evidence>
<name>I2GYV5_HENB6</name>
<feature type="compositionally biased region" description="Basic and acidic residues" evidence="9">
    <location>
        <begin position="597"/>
        <end position="609"/>
    </location>
</feature>
<organism evidence="11 12">
    <name type="scientific">Henningerozyma blattae (strain ATCC 34711 / CBS 6284 / DSM 70876 / NBRC 10599 / NRRL Y-10934 / UCD 77-7)</name>
    <name type="common">Yeast</name>
    <name type="synonym">Tetrapisispora blattae</name>
    <dbReference type="NCBI Taxonomy" id="1071380"/>
    <lineage>
        <taxon>Eukaryota</taxon>
        <taxon>Fungi</taxon>
        <taxon>Dikarya</taxon>
        <taxon>Ascomycota</taxon>
        <taxon>Saccharomycotina</taxon>
        <taxon>Saccharomycetes</taxon>
        <taxon>Saccharomycetales</taxon>
        <taxon>Saccharomycetaceae</taxon>
        <taxon>Henningerozyma</taxon>
    </lineage>
</organism>
<proteinExistence type="inferred from homology"/>
<evidence type="ECO:0000256" key="1">
    <source>
        <dbReference type="ARBA" id="ARBA00004141"/>
    </source>
</evidence>
<feature type="region of interest" description="Disordered" evidence="9">
    <location>
        <begin position="45"/>
        <end position="66"/>
    </location>
</feature>
<keyword evidence="6 10" id="KW-1133">Transmembrane helix</keyword>
<feature type="transmembrane region" description="Helical" evidence="10">
    <location>
        <begin position="536"/>
        <end position="558"/>
    </location>
</feature>
<evidence type="ECO:0000313" key="12">
    <source>
        <dbReference type="Proteomes" id="UP000002866"/>
    </source>
</evidence>
<dbReference type="OMA" id="QYFFIGC"/>
<dbReference type="RefSeq" id="XP_004178826.1">
    <property type="nucleotide sequence ID" value="XM_004178778.1"/>
</dbReference>
<dbReference type="eggNOG" id="KOG1237">
    <property type="taxonomic scope" value="Eukaryota"/>
</dbReference>
<dbReference type="Proteomes" id="UP000002866">
    <property type="component" value="Chromosome 2"/>
</dbReference>
<feature type="transmembrane region" description="Helical" evidence="10">
    <location>
        <begin position="276"/>
        <end position="295"/>
    </location>
</feature>
<sequence>MSKETPMNQLDHTEISLDNSIKKESSVEKNHIKFDSIENTSTTSTINKQLTNDSDYDDMDDGDDIEPTEEELKTLPREAGHIPFNCWLLAIIELAERFSYYGLSAPFQNYMQNNPSDNPPGALSLNSTGATGLSYFFQFWCYVTPIFAGFMADTYWGKFNTLCIGTIIYIIGIFILFITSLPAITSYNTALGGFIVAIILIGIATGMIKANLSVMIADQLPKKKLRVVTKKKSGKRVIEDPQLTIQNVFMAFYFMINVGSLSVIATTELELHVGFWAAYLLPFCFFWIAVLVLAFGNRKFVKKPIGDRVISKCFTIIGILIKNNFNFQKAKPTYNPEKNYPWSDKFVDEIQRSLKACKVFLFYPIYWVCYGQMLNNFVTQGSTMQLHGLPNDFFQAINSIALIVFIPIVEKFVYPFIRKFTPLKPITKVTIGFVFGSLAMVWAAVLQHFIYQAGPCYDHPVKCPNGPNHVHVAWQVPAYCLISLSEIFASITGLEIAYSKAPESMKSFIMSMFLVTNAFGAAIGCALSSVSEDPKYVWLYTGLAVTCFCAGIAFWFTFKHYNDEEDAMNNIDFESDNENEKNEYSQIENLELSQTKTTDKDDVHTDIERISSLSS</sequence>
<feature type="transmembrane region" description="Helical" evidence="10">
    <location>
        <begin position="393"/>
        <end position="417"/>
    </location>
</feature>
<feature type="region of interest" description="Disordered" evidence="9">
    <location>
        <begin position="1"/>
        <end position="22"/>
    </location>
</feature>
<keyword evidence="7 10" id="KW-0472">Membrane</keyword>
<evidence type="ECO:0000256" key="3">
    <source>
        <dbReference type="ARBA" id="ARBA00022448"/>
    </source>
</evidence>
<dbReference type="InterPro" id="IPR000109">
    <property type="entry name" value="POT_fam"/>
</dbReference>
<dbReference type="InParanoid" id="I2GYV5"/>
<feature type="compositionally biased region" description="Acidic residues" evidence="9">
    <location>
        <begin position="54"/>
        <end position="66"/>
    </location>
</feature>
<dbReference type="GO" id="GO:0005886">
    <property type="term" value="C:plasma membrane"/>
    <property type="evidence" value="ECO:0007669"/>
    <property type="project" value="UniProtKB-ARBA"/>
</dbReference>
<feature type="region of interest" description="Disordered" evidence="9">
    <location>
        <begin position="588"/>
        <end position="615"/>
    </location>
</feature>
<dbReference type="AlphaFoldDB" id="I2GYV5"/>